<dbReference type="PANTHER" id="PTHR10199">
    <property type="entry name" value="THROMBOSPONDIN"/>
    <property type="match status" value="1"/>
</dbReference>
<name>A0A8D5FPJ8_9BACT</name>
<dbReference type="Pfam" id="PF05735">
    <property type="entry name" value="TSP_C"/>
    <property type="match status" value="1"/>
</dbReference>
<dbReference type="InterPro" id="IPR008859">
    <property type="entry name" value="Thrombospondin_C"/>
</dbReference>
<dbReference type="InterPro" id="IPR013424">
    <property type="entry name" value="Ice-binding_C"/>
</dbReference>
<feature type="domain" description="TSP C-terminal" evidence="2">
    <location>
        <begin position="24"/>
        <end position="221"/>
    </location>
</feature>
<dbReference type="PROSITE" id="PS51257">
    <property type="entry name" value="PROKAR_LIPOPROTEIN"/>
    <property type="match status" value="1"/>
</dbReference>
<dbReference type="GO" id="GO:0005576">
    <property type="term" value="C:extracellular region"/>
    <property type="evidence" value="ECO:0007669"/>
    <property type="project" value="InterPro"/>
</dbReference>
<feature type="chain" id="PRO_5034258793" description="TSP C-terminal domain-containing protein" evidence="1">
    <location>
        <begin position="24"/>
        <end position="245"/>
    </location>
</feature>
<protein>
    <recommendedName>
        <fullName evidence="2">TSP C-terminal domain-containing protein</fullName>
    </recommendedName>
</protein>
<dbReference type="GO" id="GO:0005509">
    <property type="term" value="F:calcium ion binding"/>
    <property type="evidence" value="ECO:0007669"/>
    <property type="project" value="InterPro"/>
</dbReference>
<gene>
    <name evidence="3" type="ORF">DGMP_36110</name>
</gene>
<keyword evidence="4" id="KW-1185">Reference proteome</keyword>
<dbReference type="EMBL" id="AP024086">
    <property type="protein sequence ID" value="BCL62918.1"/>
    <property type="molecule type" value="Genomic_DNA"/>
</dbReference>
<dbReference type="GO" id="GO:0007155">
    <property type="term" value="P:cell adhesion"/>
    <property type="evidence" value="ECO:0007669"/>
    <property type="project" value="InterPro"/>
</dbReference>
<dbReference type="RefSeq" id="WP_228855221.1">
    <property type="nucleotide sequence ID" value="NZ_AP024086.1"/>
</dbReference>
<keyword evidence="1" id="KW-0732">Signal</keyword>
<dbReference type="PROSITE" id="PS51236">
    <property type="entry name" value="TSP_CTER"/>
    <property type="match status" value="1"/>
</dbReference>
<evidence type="ECO:0000313" key="4">
    <source>
        <dbReference type="Proteomes" id="UP000826725"/>
    </source>
</evidence>
<reference evidence="3" key="1">
    <citation type="submission" date="2020-09" db="EMBL/GenBank/DDBJ databases">
        <title>Desulfogranum mesoprofundum gen. nov., sp. nov., a novel mesophilic, sulfate-reducing chemolithoautotroph isolated from a deep-sea hydrothermal vent chimney in the Suiyo Seamount.</title>
        <authorList>
            <person name="Hashimoto Y."/>
            <person name="Nakagawa S."/>
        </authorList>
    </citation>
    <scope>NUCLEOTIDE SEQUENCE</scope>
    <source>
        <strain evidence="3">KT2</strain>
    </source>
</reference>
<organism evidence="3 4">
    <name type="scientific">Desulfomarina profundi</name>
    <dbReference type="NCBI Taxonomy" id="2772557"/>
    <lineage>
        <taxon>Bacteria</taxon>
        <taxon>Pseudomonadati</taxon>
        <taxon>Thermodesulfobacteriota</taxon>
        <taxon>Desulfobulbia</taxon>
        <taxon>Desulfobulbales</taxon>
        <taxon>Desulfobulbaceae</taxon>
        <taxon>Desulfomarina</taxon>
    </lineage>
</organism>
<evidence type="ECO:0000313" key="3">
    <source>
        <dbReference type="EMBL" id="BCL62918.1"/>
    </source>
</evidence>
<feature type="signal peptide" evidence="1">
    <location>
        <begin position="1"/>
        <end position="23"/>
    </location>
</feature>
<dbReference type="PANTHER" id="PTHR10199:SF100">
    <property type="entry name" value="THROMBOSPONDIN, ISOFORM A"/>
    <property type="match status" value="1"/>
</dbReference>
<dbReference type="Proteomes" id="UP000826725">
    <property type="component" value="Chromosome"/>
</dbReference>
<evidence type="ECO:0000256" key="1">
    <source>
        <dbReference type="SAM" id="SignalP"/>
    </source>
</evidence>
<dbReference type="AlphaFoldDB" id="A0A8D5FPJ8"/>
<proteinExistence type="predicted"/>
<dbReference type="Pfam" id="PF07589">
    <property type="entry name" value="PEP-CTERM"/>
    <property type="match status" value="1"/>
</dbReference>
<dbReference type="NCBIfam" id="TIGR02595">
    <property type="entry name" value="PEP_CTERM"/>
    <property type="match status" value="1"/>
</dbReference>
<accession>A0A8D5FPJ8</accession>
<evidence type="ECO:0000259" key="2">
    <source>
        <dbReference type="PROSITE" id="PS51236"/>
    </source>
</evidence>
<dbReference type="KEGG" id="dbk:DGMP_36110"/>
<sequence>MKPFFTAAFLTATFFSCSLSALADPIDLSGWSPVVMYDDSHHASPSWTTVGGTSVTQSVNSDPSAFLSDQTWTNTVFNGNFKVNTTGDDDFIGFVFGYASSEDYYLFDWKQNDQYWGPGGQGREGFTLSHITGSDINLWDHSGNDINIIADDYSSTNGWKDNISYQFTLSYTANNINIAIDGDTIFDIDGSYAAGKFGFYNYSQPNVSYQGFTQTAAVPEPATMLLFGAGLAAFAGGTLRRRNSR</sequence>